<evidence type="ECO:0000313" key="2">
    <source>
        <dbReference type="Proteomes" id="UP001500740"/>
    </source>
</evidence>
<gene>
    <name evidence="1" type="ORF">GCM10008935_06330</name>
</gene>
<keyword evidence="2" id="KW-1185">Reference proteome</keyword>
<evidence type="ECO:0000313" key="1">
    <source>
        <dbReference type="EMBL" id="GAA0454231.1"/>
    </source>
</evidence>
<name>A0ABN0ZP30_9BACI</name>
<dbReference type="Proteomes" id="UP001500740">
    <property type="component" value="Unassembled WGS sequence"/>
</dbReference>
<accession>A0ABN0ZP30</accession>
<reference evidence="1 2" key="1">
    <citation type="journal article" date="2019" name="Int. J. Syst. Evol. Microbiol.">
        <title>The Global Catalogue of Microorganisms (GCM) 10K type strain sequencing project: providing services to taxonomists for standard genome sequencing and annotation.</title>
        <authorList>
            <consortium name="The Broad Institute Genomics Platform"/>
            <consortium name="The Broad Institute Genome Sequencing Center for Infectious Disease"/>
            <person name="Wu L."/>
            <person name="Ma J."/>
        </authorList>
    </citation>
    <scope>NUCLEOTIDE SEQUENCE [LARGE SCALE GENOMIC DNA]</scope>
    <source>
        <strain evidence="1 2">JCM 14193</strain>
    </source>
</reference>
<organism evidence="1 2">
    <name type="scientific">Alkalibacillus silvisoli</name>
    <dbReference type="NCBI Taxonomy" id="392823"/>
    <lineage>
        <taxon>Bacteria</taxon>
        <taxon>Bacillati</taxon>
        <taxon>Bacillota</taxon>
        <taxon>Bacilli</taxon>
        <taxon>Bacillales</taxon>
        <taxon>Bacillaceae</taxon>
        <taxon>Alkalibacillus</taxon>
    </lineage>
</organism>
<dbReference type="EMBL" id="BAAACZ010000005">
    <property type="protein sequence ID" value="GAA0454231.1"/>
    <property type="molecule type" value="Genomic_DNA"/>
</dbReference>
<dbReference type="RefSeq" id="WP_343781736.1">
    <property type="nucleotide sequence ID" value="NZ_BAAACZ010000005.1"/>
</dbReference>
<sequence>MKTSSLEKIEKWRESRREYFQEIKGLIDQTVKKEHDVLSYFTFSLSMDDLGGEHLAIGSYHIQNIGSKPIKAPYICFKFSDDHPFEFFGKYVSARSDSNSNNQIRRQTQGEWERIHHSEQNNEIWLKPSQEVTIQPDEQLSFSNFQLKWQGDRSYQATMLGFTYSDQMPSGTPAINQFNISGGTLSKEEQDD</sequence>
<proteinExistence type="predicted"/>
<comment type="caution">
    <text evidence="1">The sequence shown here is derived from an EMBL/GenBank/DDBJ whole genome shotgun (WGS) entry which is preliminary data.</text>
</comment>
<protein>
    <submittedName>
        <fullName evidence="1">Uncharacterized protein</fullName>
    </submittedName>
</protein>